<accession>A0A0G0GPT9</accession>
<reference evidence="4 5" key="1">
    <citation type="journal article" date="2015" name="Nature">
        <title>rRNA introns, odd ribosomes, and small enigmatic genomes across a large radiation of phyla.</title>
        <authorList>
            <person name="Brown C.T."/>
            <person name="Hug L.A."/>
            <person name="Thomas B.C."/>
            <person name="Sharon I."/>
            <person name="Castelle C.J."/>
            <person name="Singh A."/>
            <person name="Wilkins M.J."/>
            <person name="Williams K.H."/>
            <person name="Banfield J.F."/>
        </authorList>
    </citation>
    <scope>NUCLEOTIDE SEQUENCE [LARGE SCALE GENOMIC DNA]</scope>
</reference>
<dbReference type="InterPro" id="IPR023803">
    <property type="entry name" value="Ribosomal_bS16_dom_sf"/>
</dbReference>
<dbReference type="HAMAP" id="MF_00385">
    <property type="entry name" value="Ribosomal_bS16"/>
    <property type="match status" value="1"/>
</dbReference>
<dbReference type="Proteomes" id="UP000034344">
    <property type="component" value="Unassembled WGS sequence"/>
</dbReference>
<organism evidence="4 5">
    <name type="scientific">Candidatus Roizmanbacteria bacterium GW2011_GWA2_36_23</name>
    <dbReference type="NCBI Taxonomy" id="1618480"/>
    <lineage>
        <taxon>Bacteria</taxon>
        <taxon>Candidatus Roizmaniibacteriota</taxon>
    </lineage>
</organism>
<name>A0A0G0GPT9_9BACT</name>
<keyword evidence="1 3" id="KW-0689">Ribosomal protein</keyword>
<dbReference type="AlphaFoldDB" id="A0A0G0GPT9"/>
<dbReference type="Gene3D" id="3.30.1320.10">
    <property type="match status" value="1"/>
</dbReference>
<dbReference type="GO" id="GO:0005737">
    <property type="term" value="C:cytoplasm"/>
    <property type="evidence" value="ECO:0007669"/>
    <property type="project" value="UniProtKB-ARBA"/>
</dbReference>
<comment type="similarity">
    <text evidence="3">Belongs to the bacterial ribosomal protein bS16 family.</text>
</comment>
<dbReference type="Pfam" id="PF00886">
    <property type="entry name" value="Ribosomal_S16"/>
    <property type="match status" value="1"/>
</dbReference>
<gene>
    <name evidence="3" type="primary">rpsP</name>
    <name evidence="4" type="ORF">US11_C0004G0090</name>
</gene>
<dbReference type="NCBIfam" id="TIGR00002">
    <property type="entry name" value="S16"/>
    <property type="match status" value="1"/>
</dbReference>
<dbReference type="SUPFAM" id="SSF54565">
    <property type="entry name" value="Ribosomal protein S16"/>
    <property type="match status" value="1"/>
</dbReference>
<evidence type="ECO:0000256" key="3">
    <source>
        <dbReference type="HAMAP-Rule" id="MF_00385"/>
    </source>
</evidence>
<protein>
    <recommendedName>
        <fullName evidence="3">Small ribosomal subunit protein bS16</fullName>
    </recommendedName>
</protein>
<dbReference type="GO" id="GO:0003735">
    <property type="term" value="F:structural constituent of ribosome"/>
    <property type="evidence" value="ECO:0007669"/>
    <property type="project" value="InterPro"/>
</dbReference>
<keyword evidence="2 3" id="KW-0687">Ribonucleoprotein</keyword>
<dbReference type="GO" id="GO:0015935">
    <property type="term" value="C:small ribosomal subunit"/>
    <property type="evidence" value="ECO:0007669"/>
    <property type="project" value="TreeGrafter"/>
</dbReference>
<dbReference type="PANTHER" id="PTHR12919">
    <property type="entry name" value="30S RIBOSOMAL PROTEIN S16"/>
    <property type="match status" value="1"/>
</dbReference>
<comment type="caution">
    <text evidence="4">The sequence shown here is derived from an EMBL/GenBank/DDBJ whole genome shotgun (WGS) entry which is preliminary data.</text>
</comment>
<dbReference type="InterPro" id="IPR000307">
    <property type="entry name" value="Ribosomal_bS16"/>
</dbReference>
<dbReference type="GO" id="GO:0006412">
    <property type="term" value="P:translation"/>
    <property type="evidence" value="ECO:0007669"/>
    <property type="project" value="UniProtKB-UniRule"/>
</dbReference>
<dbReference type="STRING" id="1618480.US11_C0004G0090"/>
<evidence type="ECO:0000313" key="4">
    <source>
        <dbReference type="EMBL" id="KKQ01819.1"/>
    </source>
</evidence>
<proteinExistence type="inferred from homology"/>
<evidence type="ECO:0000256" key="1">
    <source>
        <dbReference type="ARBA" id="ARBA00022980"/>
    </source>
</evidence>
<evidence type="ECO:0000313" key="5">
    <source>
        <dbReference type="Proteomes" id="UP000034344"/>
    </source>
</evidence>
<sequence>MAVTIRLYRVGKKQNPAYRIVAMDKRKKRNGTYNDTIGFYNPMEAGFKLEINDQKLADWIKKGAQLSEGMAKLLKYYNSIKKKQN</sequence>
<dbReference type="PANTHER" id="PTHR12919:SF20">
    <property type="entry name" value="SMALL RIBOSOMAL SUBUNIT PROTEIN BS16M"/>
    <property type="match status" value="1"/>
</dbReference>
<evidence type="ECO:0000256" key="2">
    <source>
        <dbReference type="ARBA" id="ARBA00023274"/>
    </source>
</evidence>
<dbReference type="EMBL" id="LBRS01000004">
    <property type="protein sequence ID" value="KKQ01819.1"/>
    <property type="molecule type" value="Genomic_DNA"/>
</dbReference>